<feature type="domain" description="Helicase ATP-binding" evidence="10">
    <location>
        <begin position="68"/>
        <end position="243"/>
    </location>
</feature>
<evidence type="ECO:0000256" key="3">
    <source>
        <dbReference type="ARBA" id="ARBA00022801"/>
    </source>
</evidence>
<evidence type="ECO:0000259" key="10">
    <source>
        <dbReference type="PROSITE" id="PS51192"/>
    </source>
</evidence>
<dbReference type="GO" id="GO:0016887">
    <property type="term" value="F:ATP hydrolysis activity"/>
    <property type="evidence" value="ECO:0007669"/>
    <property type="project" value="RHEA"/>
</dbReference>
<feature type="region of interest" description="Disordered" evidence="9">
    <location>
        <begin position="501"/>
        <end position="542"/>
    </location>
</feature>
<evidence type="ECO:0000256" key="1">
    <source>
        <dbReference type="ARBA" id="ARBA00005446"/>
    </source>
</evidence>
<dbReference type="GO" id="GO:0003676">
    <property type="term" value="F:nucleic acid binding"/>
    <property type="evidence" value="ECO:0007669"/>
    <property type="project" value="InterPro"/>
</dbReference>
<proteinExistence type="inferred from homology"/>
<evidence type="ECO:0000313" key="12">
    <source>
        <dbReference type="Proteomes" id="UP000046392"/>
    </source>
</evidence>
<dbReference type="SMART" id="SM00487">
    <property type="entry name" value="DEXDc"/>
    <property type="match status" value="1"/>
</dbReference>
<dbReference type="GO" id="GO:0005634">
    <property type="term" value="C:nucleus"/>
    <property type="evidence" value="ECO:0007669"/>
    <property type="project" value="UniProtKB-SubCell"/>
</dbReference>
<sequence length="542" mass="62402">MSYYKSNSAKRGRYSSSGDEDDGCKELREKLRGEEFRNLDIPGKADYLLRNVFKLKDFRTTEQKEAIYNAMKGIGDTYICFPTGAGKSLCYQLPALSRSGVTIVFSPLIALMEDQVNYLRSLNIKCCAWNSNLDDTERSSICRDLMGEKPPKHRIVYTSPESINSKFFCKIVKKLGSSGRLNFFVVDEAHCISYWGHEFRSDYLKLSRMRSLCWTVPWIILTATANPETESSILRSLQCNTFQKGALKIFKTTPRRKNLFYDVFFEEAFREGETREKHILEYIKMMTRVLKARHGKDFNDFVGIVYCRTIDSCTKMAKFLSENGLPSAAYHSQLPIDEKTSVQEQWMSNVLTAVCATIAFGMGINKSNVRFIVHHFPPDNLAAYYQESGRAGRNGEESYCRLYYSQKIKKKMTVFLKEKLKEIEGEEIQEEIKEIRRNSAVDNYQKMIEYCESTGCRNQALCKYFQPSERIDDCKDHCDACKHGQILKARLKMFRDYVPKSKKKEIPSTILKRPPSASDKDISDDDDTGHPAAKKVRLAEDE</sequence>
<comment type="catalytic activity">
    <reaction evidence="7 8">
        <text>ATP + H2O = ADP + phosphate + H(+)</text>
        <dbReference type="Rhea" id="RHEA:13065"/>
        <dbReference type="ChEBI" id="CHEBI:15377"/>
        <dbReference type="ChEBI" id="CHEBI:15378"/>
        <dbReference type="ChEBI" id="CHEBI:30616"/>
        <dbReference type="ChEBI" id="CHEBI:43474"/>
        <dbReference type="ChEBI" id="CHEBI:456216"/>
    </reaction>
</comment>
<dbReference type="InterPro" id="IPR032284">
    <property type="entry name" value="RecQ_Zn-bd"/>
</dbReference>
<evidence type="ECO:0000256" key="4">
    <source>
        <dbReference type="ARBA" id="ARBA00022806"/>
    </source>
</evidence>
<dbReference type="WBParaSite" id="SPAL_0000480700.1">
    <property type="protein sequence ID" value="SPAL_0000480700.1"/>
    <property type="gene ID" value="SPAL_0000480700"/>
</dbReference>
<dbReference type="CDD" id="cd17920">
    <property type="entry name" value="DEXHc_RecQ"/>
    <property type="match status" value="1"/>
</dbReference>
<keyword evidence="3 8" id="KW-0378">Hydrolase</keyword>
<dbReference type="InterPro" id="IPR011545">
    <property type="entry name" value="DEAD/DEAH_box_helicase_dom"/>
</dbReference>
<dbReference type="PANTHER" id="PTHR13710:SF152">
    <property type="entry name" value="ATP-DEPENDENT DNA HELICASE Q5"/>
    <property type="match status" value="1"/>
</dbReference>
<dbReference type="InterPro" id="IPR027417">
    <property type="entry name" value="P-loop_NTPase"/>
</dbReference>
<evidence type="ECO:0000256" key="2">
    <source>
        <dbReference type="ARBA" id="ARBA00022741"/>
    </source>
</evidence>
<dbReference type="SMART" id="SM00490">
    <property type="entry name" value="HELICc"/>
    <property type="match status" value="1"/>
</dbReference>
<comment type="similarity">
    <text evidence="1 8">Belongs to the helicase family. RecQ subfamily.</text>
</comment>
<evidence type="ECO:0000256" key="8">
    <source>
        <dbReference type="RuleBase" id="RU364117"/>
    </source>
</evidence>
<dbReference type="SUPFAM" id="SSF52540">
    <property type="entry name" value="P-loop containing nucleoside triphosphate hydrolases"/>
    <property type="match status" value="1"/>
</dbReference>
<dbReference type="Proteomes" id="UP000046392">
    <property type="component" value="Unplaced"/>
</dbReference>
<dbReference type="PANTHER" id="PTHR13710">
    <property type="entry name" value="DNA HELICASE RECQ FAMILY MEMBER"/>
    <property type="match status" value="1"/>
</dbReference>
<reference evidence="13" key="1">
    <citation type="submission" date="2017-02" db="UniProtKB">
        <authorList>
            <consortium name="WormBaseParasite"/>
        </authorList>
    </citation>
    <scope>IDENTIFICATION</scope>
</reference>
<dbReference type="Pfam" id="PF16124">
    <property type="entry name" value="RecQ_Zn_bind"/>
    <property type="match status" value="1"/>
</dbReference>
<dbReference type="InterPro" id="IPR014001">
    <property type="entry name" value="Helicase_ATP-bd"/>
</dbReference>
<dbReference type="GO" id="GO:0043138">
    <property type="term" value="F:3'-5' DNA helicase activity"/>
    <property type="evidence" value="ECO:0007669"/>
    <property type="project" value="UniProtKB-EC"/>
</dbReference>
<keyword evidence="8" id="KW-0539">Nucleus</keyword>
<dbReference type="EC" id="5.6.2.4" evidence="8"/>
<dbReference type="AlphaFoldDB" id="A0A0N5BFP1"/>
<dbReference type="GO" id="GO:0005524">
    <property type="term" value="F:ATP binding"/>
    <property type="evidence" value="ECO:0007669"/>
    <property type="project" value="UniProtKB-KW"/>
</dbReference>
<evidence type="ECO:0000259" key="11">
    <source>
        <dbReference type="PROSITE" id="PS51194"/>
    </source>
</evidence>
<feature type="region of interest" description="Disordered" evidence="9">
    <location>
        <begin position="1"/>
        <end position="23"/>
    </location>
</feature>
<dbReference type="GO" id="GO:0009378">
    <property type="term" value="F:four-way junction helicase activity"/>
    <property type="evidence" value="ECO:0007669"/>
    <property type="project" value="TreeGrafter"/>
</dbReference>
<comment type="subcellular location">
    <subcellularLocation>
        <location evidence="8">Nucleus</location>
    </subcellularLocation>
</comment>
<dbReference type="Pfam" id="PF00271">
    <property type="entry name" value="Helicase_C"/>
    <property type="match status" value="1"/>
</dbReference>
<evidence type="ECO:0000256" key="7">
    <source>
        <dbReference type="ARBA" id="ARBA00049360"/>
    </source>
</evidence>
<dbReference type="GO" id="GO:0000724">
    <property type="term" value="P:double-strand break repair via homologous recombination"/>
    <property type="evidence" value="ECO:0007669"/>
    <property type="project" value="TreeGrafter"/>
</dbReference>
<evidence type="ECO:0000256" key="6">
    <source>
        <dbReference type="ARBA" id="ARBA00034617"/>
    </source>
</evidence>
<dbReference type="InterPro" id="IPR001650">
    <property type="entry name" value="Helicase_C-like"/>
</dbReference>
<keyword evidence="4 8" id="KW-0347">Helicase</keyword>
<keyword evidence="12" id="KW-1185">Reference proteome</keyword>
<dbReference type="GO" id="GO:0005694">
    <property type="term" value="C:chromosome"/>
    <property type="evidence" value="ECO:0007669"/>
    <property type="project" value="TreeGrafter"/>
</dbReference>
<accession>A0A0N5BFP1</accession>
<dbReference type="PROSITE" id="PS51194">
    <property type="entry name" value="HELICASE_CTER"/>
    <property type="match status" value="1"/>
</dbReference>
<dbReference type="NCBIfam" id="TIGR00614">
    <property type="entry name" value="recQ_fam"/>
    <property type="match status" value="1"/>
</dbReference>
<feature type="domain" description="Helicase C-terminal" evidence="11">
    <location>
        <begin position="294"/>
        <end position="448"/>
    </location>
</feature>
<keyword evidence="2 8" id="KW-0547">Nucleotide-binding</keyword>
<organism evidence="12 13">
    <name type="scientific">Strongyloides papillosus</name>
    <name type="common">Intestinal threadworm</name>
    <dbReference type="NCBI Taxonomy" id="174720"/>
    <lineage>
        <taxon>Eukaryota</taxon>
        <taxon>Metazoa</taxon>
        <taxon>Ecdysozoa</taxon>
        <taxon>Nematoda</taxon>
        <taxon>Chromadorea</taxon>
        <taxon>Rhabditida</taxon>
        <taxon>Tylenchina</taxon>
        <taxon>Panagrolaimomorpha</taxon>
        <taxon>Strongyloidoidea</taxon>
        <taxon>Strongyloididae</taxon>
        <taxon>Strongyloides</taxon>
    </lineage>
</organism>
<dbReference type="Gene3D" id="3.40.50.300">
    <property type="entry name" value="P-loop containing nucleotide triphosphate hydrolases"/>
    <property type="match status" value="2"/>
</dbReference>
<dbReference type="STRING" id="174720.A0A0N5BFP1"/>
<evidence type="ECO:0000313" key="13">
    <source>
        <dbReference type="WBParaSite" id="SPAL_0000480700.1"/>
    </source>
</evidence>
<evidence type="ECO:0000256" key="5">
    <source>
        <dbReference type="ARBA" id="ARBA00022840"/>
    </source>
</evidence>
<name>A0A0N5BFP1_STREA</name>
<dbReference type="GO" id="GO:0005737">
    <property type="term" value="C:cytoplasm"/>
    <property type="evidence" value="ECO:0007669"/>
    <property type="project" value="TreeGrafter"/>
</dbReference>
<dbReference type="Pfam" id="PF00270">
    <property type="entry name" value="DEAD"/>
    <property type="match status" value="1"/>
</dbReference>
<dbReference type="PROSITE" id="PS51192">
    <property type="entry name" value="HELICASE_ATP_BIND_1"/>
    <property type="match status" value="1"/>
</dbReference>
<evidence type="ECO:0000256" key="9">
    <source>
        <dbReference type="SAM" id="MobiDB-lite"/>
    </source>
</evidence>
<keyword evidence="5 8" id="KW-0067">ATP-binding</keyword>
<protein>
    <recommendedName>
        <fullName evidence="8">ATP-dependent DNA helicase</fullName>
        <ecNumber evidence="8">5.6.2.4</ecNumber>
    </recommendedName>
</protein>
<comment type="catalytic activity">
    <reaction evidence="6 8">
        <text>Couples ATP hydrolysis with the unwinding of duplex DNA by translocating in the 3'-5' direction.</text>
        <dbReference type="EC" id="5.6.2.4"/>
    </reaction>
</comment>
<dbReference type="InterPro" id="IPR004589">
    <property type="entry name" value="DNA_helicase_ATP-dep_RecQ"/>
</dbReference>